<evidence type="ECO:0000313" key="2">
    <source>
        <dbReference type="Proteomes" id="UP000559010"/>
    </source>
</evidence>
<name>A0A848J6I9_9BACT</name>
<dbReference type="Pfam" id="PF20105">
    <property type="entry name" value="DUF6495"/>
    <property type="match status" value="1"/>
</dbReference>
<keyword evidence="2" id="KW-1185">Reference proteome</keyword>
<reference evidence="1 2" key="1">
    <citation type="submission" date="2020-04" db="EMBL/GenBank/DDBJ databases">
        <title>Flammeovirgaceae bacterium KN852 isolated from deep sea.</title>
        <authorList>
            <person name="Zhang D.-C."/>
        </authorList>
    </citation>
    <scope>NUCLEOTIDE SEQUENCE [LARGE SCALE GENOMIC DNA]</scope>
    <source>
        <strain evidence="1 2">KN852</strain>
    </source>
</reference>
<dbReference type="EMBL" id="JABBNU010000010">
    <property type="protein sequence ID" value="NMM49999.1"/>
    <property type="molecule type" value="Genomic_DNA"/>
</dbReference>
<dbReference type="Proteomes" id="UP000559010">
    <property type="component" value="Unassembled WGS sequence"/>
</dbReference>
<dbReference type="InterPro" id="IPR045470">
    <property type="entry name" value="DUF6495"/>
</dbReference>
<comment type="caution">
    <text evidence="1">The sequence shown here is derived from an EMBL/GenBank/DDBJ whole genome shotgun (WGS) entry which is preliminary data.</text>
</comment>
<proteinExistence type="predicted"/>
<dbReference type="AlphaFoldDB" id="A0A848J6I9"/>
<accession>A0A848J6I9</accession>
<gene>
    <name evidence="1" type="ORF">HH304_16450</name>
</gene>
<evidence type="ECO:0000313" key="1">
    <source>
        <dbReference type="EMBL" id="NMM49999.1"/>
    </source>
</evidence>
<organism evidence="1 2">
    <name type="scientific">Marinigracilibium pacificum</name>
    <dbReference type="NCBI Taxonomy" id="2729599"/>
    <lineage>
        <taxon>Bacteria</taxon>
        <taxon>Pseudomonadati</taxon>
        <taxon>Bacteroidota</taxon>
        <taxon>Cytophagia</taxon>
        <taxon>Cytophagales</taxon>
        <taxon>Flammeovirgaceae</taxon>
        <taxon>Marinigracilibium</taxon>
    </lineage>
</organism>
<protein>
    <submittedName>
        <fullName evidence="1">Uncharacterized protein</fullName>
    </submittedName>
</protein>
<sequence length="156" mass="18264">MKKYRKLTKTELENLKDEFIEFLSVQTITGEEWKTIKEEEPEKADEIIAWFSEVMYEQWMRRVNFAVKVDPKSITAFRFTASNMVLISIQSTNGNIDLTQTPLAQIDNEALKSMEVYTSTKKYTKSREEEIFDLVEKGCLPDDGKYFKTLIQILPD</sequence>
<dbReference type="RefSeq" id="WP_169683847.1">
    <property type="nucleotide sequence ID" value="NZ_JABBNU010000010.1"/>
</dbReference>